<evidence type="ECO:0000259" key="6">
    <source>
        <dbReference type="Pfam" id="PF17389"/>
    </source>
</evidence>
<dbReference type="InterPro" id="IPR013783">
    <property type="entry name" value="Ig-like_fold"/>
</dbReference>
<organism evidence="8 9">
    <name type="scientific">Tritrichomonas musculus</name>
    <dbReference type="NCBI Taxonomy" id="1915356"/>
    <lineage>
        <taxon>Eukaryota</taxon>
        <taxon>Metamonada</taxon>
        <taxon>Parabasalia</taxon>
        <taxon>Tritrichomonadida</taxon>
        <taxon>Tritrichomonadidae</taxon>
        <taxon>Tritrichomonas</taxon>
    </lineage>
</organism>
<dbReference type="EC" id="3.2.1.40" evidence="2"/>
<evidence type="ECO:0000256" key="3">
    <source>
        <dbReference type="ARBA" id="ARBA00022801"/>
    </source>
</evidence>
<keyword evidence="9" id="KW-1185">Reference proteome</keyword>
<dbReference type="InterPro" id="IPR016007">
    <property type="entry name" value="Alpha_rhamnosid"/>
</dbReference>
<comment type="catalytic activity">
    <reaction evidence="1">
        <text>Hydrolysis of terminal non-reducing alpha-L-rhamnose residues in alpha-L-rhamnosides.</text>
        <dbReference type="EC" id="3.2.1.40"/>
    </reaction>
</comment>
<protein>
    <recommendedName>
        <fullName evidence="2">alpha-L-rhamnosidase</fullName>
        <ecNumber evidence="2">3.2.1.40</ecNumber>
    </recommendedName>
</protein>
<dbReference type="InterPro" id="IPR008902">
    <property type="entry name" value="Rhamnosid_concanavalin"/>
</dbReference>
<dbReference type="Pfam" id="PF17389">
    <property type="entry name" value="Bac_rhamnosid6H"/>
    <property type="match status" value="1"/>
</dbReference>
<dbReference type="InterPro" id="IPR012341">
    <property type="entry name" value="6hp_glycosidase-like_sf"/>
</dbReference>
<dbReference type="InterPro" id="IPR013737">
    <property type="entry name" value="Bac_rhamnosid_N"/>
</dbReference>
<dbReference type="SUPFAM" id="SSF48208">
    <property type="entry name" value="Six-hairpin glycosidases"/>
    <property type="match status" value="1"/>
</dbReference>
<name>A0ABR2H1L1_9EUKA</name>
<dbReference type="Gene3D" id="2.60.420.10">
    <property type="entry name" value="Maltose phosphorylase, domain 3"/>
    <property type="match status" value="1"/>
</dbReference>
<dbReference type="Pfam" id="PF25788">
    <property type="entry name" value="Ig_Rha78A_N"/>
    <property type="match status" value="1"/>
</dbReference>
<dbReference type="PIRSF" id="PIRSF010631">
    <property type="entry name" value="A-rhamnsds"/>
    <property type="match status" value="1"/>
</dbReference>
<dbReference type="Pfam" id="PF17390">
    <property type="entry name" value="Bac_rhamnosid_C"/>
    <property type="match status" value="1"/>
</dbReference>
<dbReference type="PANTHER" id="PTHR33307:SF6">
    <property type="entry name" value="ALPHA-RHAMNOSIDASE (EUROFUNG)-RELATED"/>
    <property type="match status" value="1"/>
</dbReference>
<gene>
    <name evidence="8" type="ORF">M9Y10_031026</name>
</gene>
<dbReference type="InterPro" id="IPR035398">
    <property type="entry name" value="Bac_rhamnosid_C"/>
</dbReference>
<reference evidence="8 9" key="1">
    <citation type="submission" date="2024-04" db="EMBL/GenBank/DDBJ databases">
        <title>Tritrichomonas musculus Genome.</title>
        <authorList>
            <person name="Alves-Ferreira E."/>
            <person name="Grigg M."/>
            <person name="Lorenzi H."/>
            <person name="Galac M."/>
        </authorList>
    </citation>
    <scope>NUCLEOTIDE SEQUENCE [LARGE SCALE GENOMIC DNA]</scope>
    <source>
        <strain evidence="8 9">EAF2021</strain>
    </source>
</reference>
<dbReference type="Gene3D" id="2.60.120.260">
    <property type="entry name" value="Galactose-binding domain-like"/>
    <property type="match status" value="2"/>
</dbReference>
<comment type="caution">
    <text evidence="8">The sequence shown here is derived from an EMBL/GenBank/DDBJ whole genome shotgun (WGS) entry which is preliminary data.</text>
</comment>
<dbReference type="Gene3D" id="2.60.40.10">
    <property type="entry name" value="Immunoglobulins"/>
    <property type="match status" value="1"/>
</dbReference>
<evidence type="ECO:0000259" key="4">
    <source>
        <dbReference type="Pfam" id="PF05592"/>
    </source>
</evidence>
<evidence type="ECO:0000313" key="9">
    <source>
        <dbReference type="Proteomes" id="UP001470230"/>
    </source>
</evidence>
<dbReference type="Pfam" id="PF05592">
    <property type="entry name" value="Bac_rhamnosid"/>
    <property type="match status" value="1"/>
</dbReference>
<sequence>MTPKIIKMRLNGIENPIGYDTNSLSFSWIVEGTKARYQKSARLIISTDPTCDINNTRQLIHDSGESPSLSSIDYNPKFDTKSILKPRTRYYWKVFVTTDLDEKIESPVNFFETSKLDEPWAAHWISTEGVGEATPPYVRKNFTIPNSKKVKEARIYSTGLGLYELYVNGQKPTNEYFLPSNNNYKLWVQYQTFDITSLLRPNINTIGVMLGDGWARCRCGFYGQGGDLRDLYRGYPTDYACERYEFLFEMHVLYFDGTSEVIISDKSWKCHKSDILMSTIYEGEYIDANLSISNWNLSDCDESAWIECNEIEEPLHDKLVARFSPPVVVKERIRPKQIIKSPKGETIIDMGQNMAGWIEMKINAPKDFETFVEHCEILQDGNFFIGNIGHDLEQFCYKSDGKEKIVSPHFTYYGFRYVKLTNWSGQVNLEDFVGCVVYSDLDITCHTSIGAPLVNQLITNSLWSQKDNFLDVPTDCPQRAERLGWTGDAQIFCKTAMFNMDCYAFYRKFLKDLYLHQLRDKGVPPIWCPQLLTLDEIGRFFSVGGMIGWSDAATIMPWNIYVMNGKRQILEDQYDGMKQWVAVMQKNIVDGLYEVKELQFCDWCALDGPNNYFNRNHVFGGTNEEYVCIVYYYYSLSLTAKAAKVLGKNDDYDMYHKLAEETLQNIRKEYFSDNGKCSVKTQTGLSLAIVHDLQPEGSIQTSLEILFNLLKERNYHLCTGFIGTQILCKALTKAGANDLAITTFLQQDYPGWLYPVTMGATTMWERWGALKPDGKVAPEGMNSFNHYAYGSICEWIYCDVCGLNPDEESPGFKKVILRPNPSSRLGNAMISYDSPMGRYECKWVVEDGKVTYTFSIPFNADAKLILLKLKKTDVVSSSFEIREEEEDVVADLNHGDYEIVYNYKEENTLNKFH</sequence>
<evidence type="ECO:0000256" key="2">
    <source>
        <dbReference type="ARBA" id="ARBA00012652"/>
    </source>
</evidence>
<dbReference type="Gene3D" id="1.50.10.10">
    <property type="match status" value="1"/>
</dbReference>
<dbReference type="Proteomes" id="UP001470230">
    <property type="component" value="Unassembled WGS sequence"/>
</dbReference>
<feature type="domain" description="Bacterial alpha-L-rhamnosidase N-terminal" evidence="5">
    <location>
        <begin position="148"/>
        <end position="330"/>
    </location>
</feature>
<accession>A0ABR2H1L1</accession>
<dbReference type="PANTHER" id="PTHR33307">
    <property type="entry name" value="ALPHA-RHAMNOSIDASE (EUROFUNG)"/>
    <property type="match status" value="1"/>
</dbReference>
<dbReference type="Pfam" id="PF08531">
    <property type="entry name" value="Bac_rhamnosid_N"/>
    <property type="match status" value="1"/>
</dbReference>
<dbReference type="InterPro" id="IPR035396">
    <property type="entry name" value="Bac_rhamnosid6H"/>
</dbReference>
<evidence type="ECO:0000259" key="5">
    <source>
        <dbReference type="Pfam" id="PF08531"/>
    </source>
</evidence>
<evidence type="ECO:0000313" key="8">
    <source>
        <dbReference type="EMBL" id="KAK8840089.1"/>
    </source>
</evidence>
<evidence type="ECO:0000256" key="1">
    <source>
        <dbReference type="ARBA" id="ARBA00001445"/>
    </source>
</evidence>
<feature type="domain" description="Alpha-L-rhamnosidase six-hairpin glycosidase" evidence="6">
    <location>
        <begin position="451"/>
        <end position="798"/>
    </location>
</feature>
<feature type="domain" description="Alpha-L-rhamnosidase concanavalin-like" evidence="4">
    <location>
        <begin position="340"/>
        <end position="438"/>
    </location>
</feature>
<keyword evidence="3" id="KW-0378">Hydrolase</keyword>
<evidence type="ECO:0000259" key="7">
    <source>
        <dbReference type="Pfam" id="PF17390"/>
    </source>
</evidence>
<dbReference type="EMBL" id="JAPFFF010000048">
    <property type="protein sequence ID" value="KAK8840089.1"/>
    <property type="molecule type" value="Genomic_DNA"/>
</dbReference>
<proteinExistence type="predicted"/>
<dbReference type="InterPro" id="IPR008928">
    <property type="entry name" value="6-hairpin_glycosidase_sf"/>
</dbReference>
<feature type="domain" description="Alpha-L-rhamnosidase C-terminal" evidence="7">
    <location>
        <begin position="803"/>
        <end position="876"/>
    </location>
</feature>